<evidence type="ECO:0000313" key="2">
    <source>
        <dbReference type="Proteomes" id="UP001500266"/>
    </source>
</evidence>
<comment type="caution">
    <text evidence="1">The sequence shown here is derived from an EMBL/GenBank/DDBJ whole genome shotgun (WGS) entry which is preliminary data.</text>
</comment>
<sequence>MTNPQVDVRVVNACPDGHTCGAVSCILDGAVEIMMPNESLLHRCRSHWPPLRDLLIARGHVMRYTDAARLRLRQ</sequence>
<organism evidence="1 2">
    <name type="scientific">Actinomadura keratinilytica</name>
    <dbReference type="NCBI Taxonomy" id="547461"/>
    <lineage>
        <taxon>Bacteria</taxon>
        <taxon>Bacillati</taxon>
        <taxon>Actinomycetota</taxon>
        <taxon>Actinomycetes</taxon>
        <taxon>Streptosporangiales</taxon>
        <taxon>Thermomonosporaceae</taxon>
        <taxon>Actinomadura</taxon>
    </lineage>
</organism>
<name>A0ABP7XW91_9ACTN</name>
<proteinExistence type="predicted"/>
<keyword evidence="2" id="KW-1185">Reference proteome</keyword>
<protein>
    <submittedName>
        <fullName evidence="1">Uncharacterized protein</fullName>
    </submittedName>
</protein>
<dbReference type="Proteomes" id="UP001500266">
    <property type="component" value="Unassembled WGS sequence"/>
</dbReference>
<reference evidence="2" key="1">
    <citation type="journal article" date="2019" name="Int. J. Syst. Evol. Microbiol.">
        <title>The Global Catalogue of Microorganisms (GCM) 10K type strain sequencing project: providing services to taxonomists for standard genome sequencing and annotation.</title>
        <authorList>
            <consortium name="The Broad Institute Genomics Platform"/>
            <consortium name="The Broad Institute Genome Sequencing Center for Infectious Disease"/>
            <person name="Wu L."/>
            <person name="Ma J."/>
        </authorList>
    </citation>
    <scope>NUCLEOTIDE SEQUENCE [LARGE SCALE GENOMIC DNA]</scope>
    <source>
        <strain evidence="2">JCM 17316</strain>
    </source>
</reference>
<dbReference type="RefSeq" id="WP_345016266.1">
    <property type="nucleotide sequence ID" value="NZ_BAABDO010000001.1"/>
</dbReference>
<gene>
    <name evidence="1" type="ORF">GCM10022416_01160</name>
</gene>
<accession>A0ABP7XW91</accession>
<dbReference type="EMBL" id="BAABDO010000001">
    <property type="protein sequence ID" value="GAA4126945.1"/>
    <property type="molecule type" value="Genomic_DNA"/>
</dbReference>
<evidence type="ECO:0000313" key="1">
    <source>
        <dbReference type="EMBL" id="GAA4126945.1"/>
    </source>
</evidence>